<sequence length="87" mass="9098">MPNEELPYDFIVVGAGASGCAIASGLVRSNRLPRVLLLEAGGANNDATHRDLRALPWRTPMIARSAWTPAKAWEDEAMGLAAGAGPG</sequence>
<accession>A0A4Z0YEY7</accession>
<feature type="transmembrane region" description="Helical" evidence="1">
    <location>
        <begin position="6"/>
        <end position="27"/>
    </location>
</feature>
<keyword evidence="1" id="KW-0472">Membrane</keyword>
<dbReference type="Gene3D" id="3.50.50.60">
    <property type="entry name" value="FAD/NAD(P)-binding domain"/>
    <property type="match status" value="1"/>
</dbReference>
<reference evidence="2 3" key="1">
    <citation type="submission" date="2019-03" db="EMBL/GenBank/DDBJ databases">
        <title>Draft genome sequence of Xylaria hypoxylon DSM 108379, a ubiquitous saprotrophic-parasitic fungi on hardwood.</title>
        <authorList>
            <person name="Buettner E."/>
            <person name="Leonhardt S."/>
            <person name="Gebauer A.M."/>
            <person name="Liers C."/>
            <person name="Hofrichter M."/>
            <person name="Kellner H."/>
        </authorList>
    </citation>
    <scope>NUCLEOTIDE SEQUENCE [LARGE SCALE GENOMIC DNA]</scope>
    <source>
        <strain evidence="2 3">DSM 108379</strain>
    </source>
</reference>
<name>A0A4Z0YEY7_9PEZI</name>
<dbReference type="SUPFAM" id="SSF51905">
    <property type="entry name" value="FAD/NAD(P)-binding domain"/>
    <property type="match status" value="1"/>
</dbReference>
<protein>
    <submittedName>
        <fullName evidence="2">Uncharacterized protein</fullName>
    </submittedName>
</protein>
<dbReference type="Proteomes" id="UP000297716">
    <property type="component" value="Unassembled WGS sequence"/>
</dbReference>
<comment type="caution">
    <text evidence="2">The sequence shown here is derived from an EMBL/GenBank/DDBJ whole genome shotgun (WGS) entry which is preliminary data.</text>
</comment>
<organism evidence="2 3">
    <name type="scientific">Xylaria hypoxylon</name>
    <dbReference type="NCBI Taxonomy" id="37992"/>
    <lineage>
        <taxon>Eukaryota</taxon>
        <taxon>Fungi</taxon>
        <taxon>Dikarya</taxon>
        <taxon>Ascomycota</taxon>
        <taxon>Pezizomycotina</taxon>
        <taxon>Sordariomycetes</taxon>
        <taxon>Xylariomycetidae</taxon>
        <taxon>Xylariales</taxon>
        <taxon>Xylariaceae</taxon>
        <taxon>Xylaria</taxon>
    </lineage>
</organism>
<dbReference type="InterPro" id="IPR036188">
    <property type="entry name" value="FAD/NAD-bd_sf"/>
</dbReference>
<keyword evidence="1" id="KW-0812">Transmembrane</keyword>
<evidence type="ECO:0000313" key="3">
    <source>
        <dbReference type="Proteomes" id="UP000297716"/>
    </source>
</evidence>
<keyword evidence="1" id="KW-1133">Transmembrane helix</keyword>
<evidence type="ECO:0000313" key="2">
    <source>
        <dbReference type="EMBL" id="TGJ82859.1"/>
    </source>
</evidence>
<dbReference type="AlphaFoldDB" id="A0A4Z0YEY7"/>
<gene>
    <name evidence="2" type="ORF">E0Z10_g5906</name>
</gene>
<evidence type="ECO:0000256" key="1">
    <source>
        <dbReference type="SAM" id="Phobius"/>
    </source>
</evidence>
<keyword evidence="3" id="KW-1185">Reference proteome</keyword>
<dbReference type="EMBL" id="SKBN01000112">
    <property type="protein sequence ID" value="TGJ82859.1"/>
    <property type="molecule type" value="Genomic_DNA"/>
</dbReference>
<proteinExistence type="predicted"/>